<dbReference type="RefSeq" id="WP_142454746.1">
    <property type="nucleotide sequence ID" value="NZ_FXTP01000009.1"/>
</dbReference>
<dbReference type="Pfam" id="PF05343">
    <property type="entry name" value="Peptidase_M42"/>
    <property type="match status" value="1"/>
</dbReference>
<evidence type="ECO:0000256" key="7">
    <source>
        <dbReference type="PIRSR" id="PIRSR001123-1"/>
    </source>
</evidence>
<organism evidence="9 10">
    <name type="scientific">Gracilimonas mengyeensis</name>
    <dbReference type="NCBI Taxonomy" id="1302730"/>
    <lineage>
        <taxon>Bacteria</taxon>
        <taxon>Pseudomonadati</taxon>
        <taxon>Balneolota</taxon>
        <taxon>Balneolia</taxon>
        <taxon>Balneolales</taxon>
        <taxon>Balneolaceae</taxon>
        <taxon>Gracilimonas</taxon>
    </lineage>
</organism>
<dbReference type="GO" id="GO:0046872">
    <property type="term" value="F:metal ion binding"/>
    <property type="evidence" value="ECO:0007669"/>
    <property type="project" value="UniProtKB-UniRule"/>
</dbReference>
<feature type="binding site" evidence="8">
    <location>
        <position position="215"/>
    </location>
    <ligand>
        <name>Zn(2+)</name>
        <dbReference type="ChEBI" id="CHEBI:29105"/>
        <label>2</label>
    </ligand>
</feature>
<feature type="binding site" evidence="8">
    <location>
        <position position="324"/>
    </location>
    <ligand>
        <name>Zn(2+)</name>
        <dbReference type="ChEBI" id="CHEBI:29105"/>
        <label>2</label>
    </ligand>
</feature>
<evidence type="ECO:0000256" key="2">
    <source>
        <dbReference type="ARBA" id="ARBA00022438"/>
    </source>
</evidence>
<reference evidence="9 10" key="1">
    <citation type="submission" date="2017-05" db="EMBL/GenBank/DDBJ databases">
        <authorList>
            <person name="Varghese N."/>
            <person name="Submissions S."/>
        </authorList>
    </citation>
    <scope>NUCLEOTIDE SEQUENCE [LARGE SCALE GENOMIC DNA]</scope>
    <source>
        <strain evidence="9 10">DSM 21985</strain>
    </source>
</reference>
<evidence type="ECO:0000256" key="6">
    <source>
        <dbReference type="PIRNR" id="PIRNR001123"/>
    </source>
</evidence>
<dbReference type="SUPFAM" id="SSF53187">
    <property type="entry name" value="Zn-dependent exopeptidases"/>
    <property type="match status" value="1"/>
</dbReference>
<dbReference type="InterPro" id="IPR051464">
    <property type="entry name" value="Peptidase_M42_aminopept"/>
</dbReference>
<dbReference type="AlphaFoldDB" id="A0A521DTK7"/>
<evidence type="ECO:0000313" key="9">
    <source>
        <dbReference type="EMBL" id="SMO75037.1"/>
    </source>
</evidence>
<sequence>MAKQNERDFLEELLITPSPTGYEKEGVKVWKKYVEQFADEVVTDAYGSAAAKINMSGDVATVMLEAHCDEIGMVVQHITEQGFIYINKLGGSDSTIARAKKVFIHNKRGRVVGVTGNTAIHLQDKKNGGGKEPAWKDIYVDIGVSSKEEALELVQIGDPITYATDTEFLNDDMLSARALDNRIGGYVIAEAMRKIRERKKDLKVNVIALNSVQEEVGGFGARMMSYRFMPDVALVTDVTHATDTPGIDQKEHGTVELGKGPTVQHGGANHPKVVEFIEEVCKNNEIEIQHEATSVRTGTDTDSIFYQQTGIPSALLSTPLRYMHSPVEIVSLKDVNTLIDIMVESVMAMRPDQTFGVFED</sequence>
<dbReference type="InterPro" id="IPR023367">
    <property type="entry name" value="Peptidase_M42_dom2"/>
</dbReference>
<feature type="binding site" evidence="8">
    <location>
        <position position="67"/>
    </location>
    <ligand>
        <name>Zn(2+)</name>
        <dbReference type="ChEBI" id="CHEBI:29105"/>
        <label>1</label>
    </ligand>
</feature>
<dbReference type="Proteomes" id="UP000317557">
    <property type="component" value="Unassembled WGS sequence"/>
</dbReference>
<keyword evidence="4 8" id="KW-0479">Metal-binding</keyword>
<dbReference type="EMBL" id="FXTP01000009">
    <property type="protein sequence ID" value="SMO75037.1"/>
    <property type="molecule type" value="Genomic_DNA"/>
</dbReference>
<evidence type="ECO:0000256" key="1">
    <source>
        <dbReference type="ARBA" id="ARBA00006272"/>
    </source>
</evidence>
<dbReference type="GO" id="GO:0004177">
    <property type="term" value="F:aminopeptidase activity"/>
    <property type="evidence" value="ECO:0007669"/>
    <property type="project" value="UniProtKB-UniRule"/>
</dbReference>
<gene>
    <name evidence="9" type="ORF">SAMN06265219_109110</name>
</gene>
<evidence type="ECO:0000256" key="4">
    <source>
        <dbReference type="ARBA" id="ARBA00022723"/>
    </source>
</evidence>
<name>A0A521DTK7_9BACT</name>
<keyword evidence="10" id="KW-1185">Reference proteome</keyword>
<feature type="binding site" evidence="8">
    <location>
        <position position="180"/>
    </location>
    <ligand>
        <name>Zn(2+)</name>
        <dbReference type="ChEBI" id="CHEBI:29105"/>
        <label>1</label>
    </ligand>
</feature>
<keyword evidence="3" id="KW-0645">Protease</keyword>
<feature type="binding site" evidence="8">
    <location>
        <position position="237"/>
    </location>
    <ligand>
        <name>Zn(2+)</name>
        <dbReference type="ChEBI" id="CHEBI:29105"/>
        <label>1</label>
    </ligand>
</feature>
<feature type="binding site" evidence="8">
    <location>
        <position position="180"/>
    </location>
    <ligand>
        <name>Zn(2+)</name>
        <dbReference type="ChEBI" id="CHEBI:29105"/>
        <label>2</label>
    </ligand>
</feature>
<proteinExistence type="inferred from homology"/>
<accession>A0A521DTK7</accession>
<keyword evidence="2" id="KW-0031">Aminopeptidase</keyword>
<feature type="active site" description="Proton acceptor" evidence="7">
    <location>
        <position position="214"/>
    </location>
</feature>
<evidence type="ECO:0000256" key="8">
    <source>
        <dbReference type="PIRSR" id="PIRSR001123-2"/>
    </source>
</evidence>
<dbReference type="InterPro" id="IPR008007">
    <property type="entry name" value="Peptidase_M42"/>
</dbReference>
<dbReference type="GO" id="GO:0006508">
    <property type="term" value="P:proteolysis"/>
    <property type="evidence" value="ECO:0007669"/>
    <property type="project" value="UniProtKB-KW"/>
</dbReference>
<dbReference type="PANTHER" id="PTHR32481">
    <property type="entry name" value="AMINOPEPTIDASE"/>
    <property type="match status" value="1"/>
</dbReference>
<evidence type="ECO:0000313" key="10">
    <source>
        <dbReference type="Proteomes" id="UP000317557"/>
    </source>
</evidence>
<protein>
    <submittedName>
        <fullName evidence="9">Endoglucanase</fullName>
    </submittedName>
</protein>
<dbReference type="SUPFAM" id="SSF101821">
    <property type="entry name" value="Aminopeptidase/glucanase lid domain"/>
    <property type="match status" value="1"/>
</dbReference>
<comment type="cofactor">
    <cofactor evidence="8">
        <name>a divalent metal cation</name>
        <dbReference type="ChEBI" id="CHEBI:60240"/>
    </cofactor>
    <text evidence="8">Binds 2 divalent metal cations per subunit.</text>
</comment>
<dbReference type="Gene3D" id="2.40.30.40">
    <property type="entry name" value="Peptidase M42, domain 2"/>
    <property type="match status" value="1"/>
</dbReference>
<dbReference type="Gene3D" id="3.40.630.10">
    <property type="entry name" value="Zn peptidases"/>
    <property type="match status" value="1"/>
</dbReference>
<dbReference type="PANTHER" id="PTHR32481:SF0">
    <property type="entry name" value="AMINOPEPTIDASE YPDE-RELATED"/>
    <property type="match status" value="1"/>
</dbReference>
<dbReference type="PIRSF" id="PIRSF001123">
    <property type="entry name" value="PepA_GA"/>
    <property type="match status" value="1"/>
</dbReference>
<dbReference type="OrthoDB" id="9772053at2"/>
<evidence type="ECO:0000256" key="3">
    <source>
        <dbReference type="ARBA" id="ARBA00022670"/>
    </source>
</evidence>
<evidence type="ECO:0000256" key="5">
    <source>
        <dbReference type="ARBA" id="ARBA00022801"/>
    </source>
</evidence>
<comment type="similarity">
    <text evidence="1 6">Belongs to the peptidase M42 family.</text>
</comment>
<keyword evidence="5" id="KW-0378">Hydrolase</keyword>